<name>A0ABS2SR64_9BACI</name>
<accession>A0ABS2SR64</accession>
<proteinExistence type="predicted"/>
<dbReference type="RefSeq" id="WP_157684186.1">
    <property type="nucleotide sequence ID" value="NZ_JAFBCV010000003.1"/>
</dbReference>
<evidence type="ECO:0000313" key="1">
    <source>
        <dbReference type="EMBL" id="MBM7838009.1"/>
    </source>
</evidence>
<comment type="caution">
    <text evidence="1">The sequence shown here is derived from an EMBL/GenBank/DDBJ whole genome shotgun (WGS) entry which is preliminary data.</text>
</comment>
<evidence type="ECO:0000313" key="2">
    <source>
        <dbReference type="Proteomes" id="UP001179280"/>
    </source>
</evidence>
<dbReference type="Proteomes" id="UP001179280">
    <property type="component" value="Unassembled WGS sequence"/>
</dbReference>
<reference evidence="1" key="1">
    <citation type="submission" date="2021-01" db="EMBL/GenBank/DDBJ databases">
        <title>Genomic Encyclopedia of Type Strains, Phase IV (KMG-IV): sequencing the most valuable type-strain genomes for metagenomic binning, comparative biology and taxonomic classification.</title>
        <authorList>
            <person name="Goeker M."/>
        </authorList>
    </citation>
    <scope>NUCLEOTIDE SEQUENCE</scope>
    <source>
        <strain evidence="1">DSM 21943</strain>
    </source>
</reference>
<dbReference type="EMBL" id="JAFBCV010000003">
    <property type="protein sequence ID" value="MBM7838009.1"/>
    <property type="molecule type" value="Genomic_DNA"/>
</dbReference>
<protein>
    <submittedName>
        <fullName evidence="1">Uncharacterized protein</fullName>
    </submittedName>
</protein>
<gene>
    <name evidence="1" type="ORF">JOC54_001240</name>
</gene>
<organism evidence="1 2">
    <name type="scientific">Shouchella xiaoxiensis</name>
    <dbReference type="NCBI Taxonomy" id="766895"/>
    <lineage>
        <taxon>Bacteria</taxon>
        <taxon>Bacillati</taxon>
        <taxon>Bacillota</taxon>
        <taxon>Bacilli</taxon>
        <taxon>Bacillales</taxon>
        <taxon>Bacillaceae</taxon>
        <taxon>Shouchella</taxon>
    </lineage>
</organism>
<sequence length="51" mass="5924">MHVQDKQLSVLNLHETNNQTPAIPLFEQAVHVELGLSQRELLVYKKQQSRN</sequence>
<keyword evidence="2" id="KW-1185">Reference proteome</keyword>